<dbReference type="Gene3D" id="1.25.40.10">
    <property type="entry name" value="Tetratricopeptide repeat domain"/>
    <property type="match status" value="1"/>
</dbReference>
<dbReference type="Proteomes" id="UP000190831">
    <property type="component" value="Chromosome A"/>
</dbReference>
<accession>A0A1G4M6S2</accession>
<dbReference type="SUPFAM" id="SSF46565">
    <property type="entry name" value="Chaperone J-domain"/>
    <property type="match status" value="1"/>
</dbReference>
<dbReference type="Gene3D" id="1.10.287.110">
    <property type="entry name" value="DnaJ domain"/>
    <property type="match status" value="1"/>
</dbReference>
<feature type="region of interest" description="Disordered" evidence="1">
    <location>
        <begin position="1"/>
        <end position="28"/>
    </location>
</feature>
<dbReference type="Gene3D" id="1.10.8.10">
    <property type="entry name" value="DNA helicase RuvA subunit, C-terminal domain"/>
    <property type="match status" value="1"/>
</dbReference>
<dbReference type="SUPFAM" id="SSF48452">
    <property type="entry name" value="TPR-like"/>
    <property type="match status" value="1"/>
</dbReference>
<dbReference type="OMA" id="MEIARLM"/>
<dbReference type="GO" id="GO:0005737">
    <property type="term" value="C:cytoplasm"/>
    <property type="evidence" value="ECO:0007669"/>
    <property type="project" value="TreeGrafter"/>
</dbReference>
<dbReference type="CDD" id="cd14329">
    <property type="entry name" value="UBA_SWA2p_like"/>
    <property type="match status" value="1"/>
</dbReference>
<organism evidence="3 4">
    <name type="scientific">Lachancea fermentati</name>
    <name type="common">Zygosaccharomyces fermentati</name>
    <dbReference type="NCBI Taxonomy" id="4955"/>
    <lineage>
        <taxon>Eukaryota</taxon>
        <taxon>Fungi</taxon>
        <taxon>Dikarya</taxon>
        <taxon>Ascomycota</taxon>
        <taxon>Saccharomycotina</taxon>
        <taxon>Saccharomycetes</taxon>
        <taxon>Saccharomycetales</taxon>
        <taxon>Saccharomycetaceae</taxon>
        <taxon>Lachancea</taxon>
    </lineage>
</organism>
<evidence type="ECO:0000256" key="1">
    <source>
        <dbReference type="SAM" id="MobiDB-lite"/>
    </source>
</evidence>
<dbReference type="GO" id="GO:0031982">
    <property type="term" value="C:vesicle"/>
    <property type="evidence" value="ECO:0007669"/>
    <property type="project" value="TreeGrafter"/>
</dbReference>
<dbReference type="SUPFAM" id="SSF46934">
    <property type="entry name" value="UBA-like"/>
    <property type="match status" value="1"/>
</dbReference>
<feature type="region of interest" description="Disordered" evidence="1">
    <location>
        <begin position="149"/>
        <end position="177"/>
    </location>
</feature>
<dbReference type="OrthoDB" id="1717591at2759"/>
<gene>
    <name evidence="3" type="ORF">LAFE_0A03950G</name>
</gene>
<feature type="region of interest" description="Disordered" evidence="1">
    <location>
        <begin position="80"/>
        <end position="105"/>
    </location>
</feature>
<feature type="region of interest" description="Disordered" evidence="1">
    <location>
        <begin position="260"/>
        <end position="316"/>
    </location>
</feature>
<dbReference type="PANTHER" id="PTHR23172:SF19">
    <property type="entry name" value="J DOMAIN-CONTAINING PROTEIN"/>
    <property type="match status" value="1"/>
</dbReference>
<evidence type="ECO:0000313" key="3">
    <source>
        <dbReference type="EMBL" id="SCV99474.1"/>
    </source>
</evidence>
<dbReference type="Pfam" id="PF09145">
    <property type="entry name" value="Ubiq-assoc"/>
    <property type="match status" value="1"/>
</dbReference>
<dbReference type="InterPro" id="IPR036869">
    <property type="entry name" value="J_dom_sf"/>
</dbReference>
<proteinExistence type="predicted"/>
<dbReference type="InterPro" id="IPR015228">
    <property type="entry name" value="SWA2_UBA"/>
</dbReference>
<feature type="domain" description="SWA2-like ubiquitin-associated" evidence="2">
    <location>
        <begin position="109"/>
        <end position="150"/>
    </location>
</feature>
<evidence type="ECO:0000313" key="4">
    <source>
        <dbReference type="Proteomes" id="UP000190831"/>
    </source>
</evidence>
<keyword evidence="4" id="KW-1185">Reference proteome</keyword>
<dbReference type="STRING" id="4955.A0A1G4M6S2"/>
<feature type="compositionally biased region" description="Polar residues" evidence="1">
    <location>
        <begin position="260"/>
        <end position="277"/>
    </location>
</feature>
<dbReference type="InterPro" id="IPR009060">
    <property type="entry name" value="UBA-like_sf"/>
</dbReference>
<dbReference type="EMBL" id="LT598487">
    <property type="protein sequence ID" value="SCV99474.1"/>
    <property type="molecule type" value="Genomic_DNA"/>
</dbReference>
<sequence length="646" mass="72717">MNDPFADLLSSFKGGSTDTSSDDLGKKNVSLKAETPVIKATNGNVVDDFDYLFGGTQKKAAPQQQTKDDFDAAFDVFNTPVSSGTPEPLAEVKQPSTPNVEPAEAANEVVDEVKDMEIARLMSLGLSWRKASHYYEQGTTYEHILERRQELHRRSKESNESTSAQYKVNRSDPAAGDSDLFSMASSWISKGREFIDSKLKQVQEDTSSQSFSDYLAARQGPRGQFARMSEDFQRSKSDEGKLGSFTARFKDIDLLGDDVNTSNASQANQTVPTALSSDNRDQENSINPPKHFDTPVLDVAPSHSVEASPESKDANQDLLIDFDTSEYSASAKPTTNIKRVVISELELHGYREFNAKGTKAFTEGDYSTAFENYTKSLNTLPIKHPLRLIALSNIIITQLKLGENKEALKNVDMAFGFVQEDALDSLIQDSSPPKKFSDFWSKIMLRKAEALEHVEDYEKALDSYQRLIEKGVVSPKIMQGKRRCQKVVNPEKFKPIKTNNTKKENSNFSKNTDQSHDNVVDSKPSAKLAHVKRINKKKEEEDAQKFKLHDTVDLRIRQWSQGYESDLRQLLARLSQVLDWCNWREVSTADLVIPKKAKIVYLKAVSKTHPDKIQDSWPLEQKMIAENVFVVLNRAWELFKEENGLS</sequence>
<dbReference type="GO" id="GO:0030276">
    <property type="term" value="F:clathrin binding"/>
    <property type="evidence" value="ECO:0007669"/>
    <property type="project" value="TreeGrafter"/>
</dbReference>
<feature type="region of interest" description="Disordered" evidence="1">
    <location>
        <begin position="494"/>
        <end position="520"/>
    </location>
</feature>
<dbReference type="PANTHER" id="PTHR23172">
    <property type="entry name" value="AUXILIN/CYCLIN G-ASSOCIATED KINASE-RELATED"/>
    <property type="match status" value="1"/>
</dbReference>
<evidence type="ECO:0000259" key="2">
    <source>
        <dbReference type="Pfam" id="PF09145"/>
    </source>
</evidence>
<dbReference type="GO" id="GO:0072318">
    <property type="term" value="P:clathrin coat disassembly"/>
    <property type="evidence" value="ECO:0007669"/>
    <property type="project" value="TreeGrafter"/>
</dbReference>
<name>A0A1G4M6S2_LACFM</name>
<dbReference type="InterPro" id="IPR011990">
    <property type="entry name" value="TPR-like_helical_dom_sf"/>
</dbReference>
<dbReference type="GO" id="GO:0072583">
    <property type="term" value="P:clathrin-dependent endocytosis"/>
    <property type="evidence" value="ECO:0007669"/>
    <property type="project" value="TreeGrafter"/>
</dbReference>
<dbReference type="AlphaFoldDB" id="A0A1G4M6S2"/>
<protein>
    <submittedName>
        <fullName evidence="3">LAFE_0A03950g1_1</fullName>
    </submittedName>
</protein>
<reference evidence="3 4" key="1">
    <citation type="submission" date="2016-03" db="EMBL/GenBank/DDBJ databases">
        <authorList>
            <person name="Devillers H."/>
        </authorList>
    </citation>
    <scope>NUCLEOTIDE SEQUENCE [LARGE SCALE GENOMIC DNA]</scope>
    <source>
        <strain evidence="3">CBS 6772</strain>
    </source>
</reference>